<name>A0A212JEP0_9BACT</name>
<dbReference type="PANTHER" id="PTHR43818:SF10">
    <property type="entry name" value="NADH-DEPENDENT DEHYDROGENASE-RELATED"/>
    <property type="match status" value="1"/>
</dbReference>
<dbReference type="InterPro" id="IPR043906">
    <property type="entry name" value="Gfo/Idh/MocA_OxRdtase_bact_C"/>
</dbReference>
<dbReference type="RefSeq" id="WP_296940495.1">
    <property type="nucleotide sequence ID" value="NZ_LT599032.1"/>
</dbReference>
<protein>
    <submittedName>
        <fullName evidence="3">Uncharacterized protein</fullName>
    </submittedName>
</protein>
<dbReference type="Pfam" id="PF01408">
    <property type="entry name" value="GFO_IDH_MocA"/>
    <property type="match status" value="1"/>
</dbReference>
<evidence type="ECO:0000259" key="1">
    <source>
        <dbReference type="Pfam" id="PF01408"/>
    </source>
</evidence>
<organism evidence="3">
    <name type="scientific">uncultured Dysgonomonas sp</name>
    <dbReference type="NCBI Taxonomy" id="206096"/>
    <lineage>
        <taxon>Bacteria</taxon>
        <taxon>Pseudomonadati</taxon>
        <taxon>Bacteroidota</taxon>
        <taxon>Bacteroidia</taxon>
        <taxon>Bacteroidales</taxon>
        <taxon>Dysgonomonadaceae</taxon>
        <taxon>Dysgonomonas</taxon>
        <taxon>environmental samples</taxon>
    </lineage>
</organism>
<dbReference type="InterPro" id="IPR050463">
    <property type="entry name" value="Gfo/Idh/MocA_oxidrdct_glycsds"/>
</dbReference>
<dbReference type="SUPFAM" id="SSF55347">
    <property type="entry name" value="Glyceraldehyde-3-phosphate dehydrogenase-like, C-terminal domain"/>
    <property type="match status" value="1"/>
</dbReference>
<dbReference type="Gene3D" id="3.30.360.10">
    <property type="entry name" value="Dihydrodipicolinate Reductase, domain 2"/>
    <property type="match status" value="1"/>
</dbReference>
<evidence type="ECO:0000313" key="3">
    <source>
        <dbReference type="EMBL" id="SBV97891.1"/>
    </source>
</evidence>
<dbReference type="Gene3D" id="3.40.50.720">
    <property type="entry name" value="NAD(P)-binding Rossmann-like Domain"/>
    <property type="match status" value="1"/>
</dbReference>
<feature type="domain" description="Gfo/Idh/MocA-like oxidoreductase N-terminal" evidence="1">
    <location>
        <begin position="42"/>
        <end position="160"/>
    </location>
</feature>
<dbReference type="SUPFAM" id="SSF51735">
    <property type="entry name" value="NAD(P)-binding Rossmann-fold domains"/>
    <property type="match status" value="1"/>
</dbReference>
<gene>
    <name evidence="3" type="ORF">KL86DYS1_12028</name>
</gene>
<dbReference type="InterPro" id="IPR036291">
    <property type="entry name" value="NAD(P)-bd_dom_sf"/>
</dbReference>
<evidence type="ECO:0000259" key="2">
    <source>
        <dbReference type="Pfam" id="PF19051"/>
    </source>
</evidence>
<sequence>MASDISRRKFLSTGAKAAIGLTIIPSTVLGKNFGHVAPSDKLNIAAVGIGGMGHANIKQVEKTENIVALCDVDWRYAKGVFDRFPDAKKYWDFRKMYDEMGKSIDAVIVATADHTHAIVSADAMTMGKHVYCQKPLTHTVYESRLLTNLAKKHKVATQMGNQGSSAEGVNLVCEWIWNGEIGEITKVEAFTDRPIWPQGLNAPEKVDKIPKTLDWDLFTGPAKMRPYNALYTPWNWRGWWDYGTGALGDMACHILHPVFKGLKLGYPTSAQGSSTMLLQDCAPQAQYVKLVFPARDNMPKVSMPEVEVHWYDGGLKPNMPAGWPQGKNMNDAGGGVIFHGTKDTLICGCYGVNPWLLSGRKPNAPKVCRRVETSHEMDWVRACKEDASSRVLTASDFSEAGPFNEMVVMGVLAVRLQNLNKELLWDGQNMKFTNINPNEEIRILKKDDFKIVDGDPKFNKIWTDPINAQEFAQELIKHNYRDGWKLPDMP</sequence>
<dbReference type="InterPro" id="IPR000683">
    <property type="entry name" value="Gfo/Idh/MocA-like_OxRdtase_N"/>
</dbReference>
<reference evidence="3" key="1">
    <citation type="submission" date="2016-04" db="EMBL/GenBank/DDBJ databases">
        <authorList>
            <person name="Evans L.H."/>
            <person name="Alamgir A."/>
            <person name="Owens N."/>
            <person name="Weber N.D."/>
            <person name="Virtaneva K."/>
            <person name="Barbian K."/>
            <person name="Babar A."/>
            <person name="Rosenke K."/>
        </authorList>
    </citation>
    <scope>NUCLEOTIDE SEQUENCE</scope>
    <source>
        <strain evidence="3">86-1</strain>
    </source>
</reference>
<dbReference type="AlphaFoldDB" id="A0A212JEP0"/>
<dbReference type="EMBL" id="FLUM01000001">
    <property type="protein sequence ID" value="SBV97891.1"/>
    <property type="molecule type" value="Genomic_DNA"/>
</dbReference>
<dbReference type="GO" id="GO:0000166">
    <property type="term" value="F:nucleotide binding"/>
    <property type="evidence" value="ECO:0007669"/>
    <property type="project" value="InterPro"/>
</dbReference>
<dbReference type="Pfam" id="PF19051">
    <property type="entry name" value="GFO_IDH_MocA_C2"/>
    <property type="match status" value="1"/>
</dbReference>
<proteinExistence type="predicted"/>
<dbReference type="PANTHER" id="PTHR43818">
    <property type="entry name" value="BCDNA.GH03377"/>
    <property type="match status" value="1"/>
</dbReference>
<accession>A0A212JEP0</accession>
<feature type="domain" description="Gfo/Idh/MocA-like oxidoreductase bacterial type C-terminal" evidence="2">
    <location>
        <begin position="205"/>
        <end position="258"/>
    </location>
</feature>